<feature type="non-terminal residue" evidence="1">
    <location>
        <position position="360"/>
    </location>
</feature>
<evidence type="ECO:0000313" key="2">
    <source>
        <dbReference type="Proteomes" id="UP001642464"/>
    </source>
</evidence>
<organism evidence="1 2">
    <name type="scientific">Durusdinium trenchii</name>
    <dbReference type="NCBI Taxonomy" id="1381693"/>
    <lineage>
        <taxon>Eukaryota</taxon>
        <taxon>Sar</taxon>
        <taxon>Alveolata</taxon>
        <taxon>Dinophyceae</taxon>
        <taxon>Suessiales</taxon>
        <taxon>Symbiodiniaceae</taxon>
        <taxon>Durusdinium</taxon>
    </lineage>
</organism>
<dbReference type="SMART" id="SM00612">
    <property type="entry name" value="Kelch"/>
    <property type="match status" value="2"/>
</dbReference>
<accession>A0ABP0RQC7</accession>
<dbReference type="PANTHER" id="PTHR23244:SF498">
    <property type="entry name" value="C2 DOMAIN-CONTAINING PROTEIN"/>
    <property type="match status" value="1"/>
</dbReference>
<keyword evidence="2" id="KW-1185">Reference proteome</keyword>
<dbReference type="SUPFAM" id="SSF117281">
    <property type="entry name" value="Kelch motif"/>
    <property type="match status" value="2"/>
</dbReference>
<reference evidence="1 2" key="1">
    <citation type="submission" date="2024-02" db="EMBL/GenBank/DDBJ databases">
        <authorList>
            <person name="Chen Y."/>
            <person name="Shah S."/>
            <person name="Dougan E. K."/>
            <person name="Thang M."/>
            <person name="Chan C."/>
        </authorList>
    </citation>
    <scope>NUCLEOTIDE SEQUENCE [LARGE SCALE GENOMIC DNA]</scope>
</reference>
<dbReference type="InterPro" id="IPR006652">
    <property type="entry name" value="Kelch_1"/>
</dbReference>
<gene>
    <name evidence="1" type="ORF">SCF082_LOCUS47443</name>
</gene>
<dbReference type="InterPro" id="IPR015915">
    <property type="entry name" value="Kelch-typ_b-propeller"/>
</dbReference>
<proteinExistence type="predicted"/>
<name>A0ABP0RQC7_9DINO</name>
<dbReference type="Pfam" id="PF24681">
    <property type="entry name" value="Kelch_KLHDC2_KLHL20_DRC7"/>
    <property type="match status" value="1"/>
</dbReference>
<evidence type="ECO:0000313" key="1">
    <source>
        <dbReference type="EMBL" id="CAK9101451.1"/>
    </source>
</evidence>
<dbReference type="PANTHER" id="PTHR23244">
    <property type="entry name" value="KELCH REPEAT DOMAIN"/>
    <property type="match status" value="1"/>
</dbReference>
<protein>
    <submittedName>
        <fullName evidence="1">Leucine-zipper-like transcriptional regulator 1 homolog</fullName>
    </submittedName>
</protein>
<dbReference type="Gene3D" id="2.120.10.80">
    <property type="entry name" value="Kelch-type beta propeller"/>
    <property type="match status" value="2"/>
</dbReference>
<comment type="caution">
    <text evidence="1">The sequence shown here is derived from an EMBL/GenBank/DDBJ whole genome shotgun (WGS) entry which is preliminary data.</text>
</comment>
<sequence>MAMAFEAGTYPCWELLECQGEVPQSRSGHTCALYNNRYLYIFGGFDGSSCFDDLYVLDLETRLWRRIEARGDRPSGRASHSAVTDELAGVMYIFGGSGSHFGYTNKRDLCEFCFQTETWRLLSNPVEDTPSARYGQSMVAYQQGLYVWGGTHGTNYPTDMYRFDLCTKQWEYLVTSGDCPCGRYRHQAMVKDDLMYIVGGSGINRYGDVWTFHFGTNVWRRVLCSGTDLSDGRYAHSAVLRDGFIYLYGGNDTVRHDDLLQLDLETKIWSRVLVHGKDCPPGRDFHAAVLRKDSMVVFGGSNGMRRHNDVFEFHMAQKIPACSLSSDLEASFEASQVSDAMQRSCNIFLAASDCDWMHGV</sequence>
<dbReference type="EMBL" id="CAXAMM010041829">
    <property type="protein sequence ID" value="CAK9101451.1"/>
    <property type="molecule type" value="Genomic_DNA"/>
</dbReference>
<dbReference type="Proteomes" id="UP001642464">
    <property type="component" value="Unassembled WGS sequence"/>
</dbReference>